<dbReference type="OrthoDB" id="7856828at2"/>
<reference evidence="1 2" key="1">
    <citation type="submission" date="2019-10" db="EMBL/GenBank/DDBJ databases">
        <title>Glaciimonas soli sp. nov., a psychrophilic bacterium isolated from the forest soil of a high elevation mountain in Taiwan.</title>
        <authorList>
            <person name="Wang L.-T."/>
            <person name="Shieh W.Y."/>
        </authorList>
    </citation>
    <scope>NUCLEOTIDE SEQUENCE [LARGE SCALE GENOMIC DNA]</scope>
    <source>
        <strain evidence="1 2">GS1</strain>
    </source>
</reference>
<protein>
    <recommendedName>
        <fullName evidence="3">ParB-like nuclease family protein</fullName>
    </recommendedName>
</protein>
<name>A0A843YQF4_9BURK</name>
<evidence type="ECO:0000313" key="2">
    <source>
        <dbReference type="Proteomes" id="UP000451565"/>
    </source>
</evidence>
<evidence type="ECO:0008006" key="3">
    <source>
        <dbReference type="Google" id="ProtNLM"/>
    </source>
</evidence>
<accession>A0A843YQF4</accession>
<dbReference type="RefSeq" id="WP_153233501.1">
    <property type="nucleotide sequence ID" value="NZ_WINI01000001.1"/>
</dbReference>
<gene>
    <name evidence="1" type="ORF">GEV47_04655</name>
</gene>
<proteinExistence type="predicted"/>
<sequence length="131" mass="15046">MRKQYHFRPSEAGLRAWDVHKLLALSADLPIFSVPLNQIRELDQNYWFAYAEVPTCRAIVEHMRLMQETDLRYPIILSADGGVMDGMHRAAKALLYGHVSIMAVQFTTDPEPDFIGIAPDELPYDQVVDEW</sequence>
<dbReference type="AlphaFoldDB" id="A0A843YQF4"/>
<evidence type="ECO:0000313" key="1">
    <source>
        <dbReference type="EMBL" id="MQQ99973.1"/>
    </source>
</evidence>
<keyword evidence="2" id="KW-1185">Reference proteome</keyword>
<organism evidence="1 2">
    <name type="scientific">Glaciimonas soli</name>
    <dbReference type="NCBI Taxonomy" id="2590999"/>
    <lineage>
        <taxon>Bacteria</taxon>
        <taxon>Pseudomonadati</taxon>
        <taxon>Pseudomonadota</taxon>
        <taxon>Betaproteobacteria</taxon>
        <taxon>Burkholderiales</taxon>
        <taxon>Oxalobacteraceae</taxon>
        <taxon>Glaciimonas</taxon>
    </lineage>
</organism>
<dbReference type="EMBL" id="WINI01000001">
    <property type="protein sequence ID" value="MQQ99973.1"/>
    <property type="molecule type" value="Genomic_DNA"/>
</dbReference>
<comment type="caution">
    <text evidence="1">The sequence shown here is derived from an EMBL/GenBank/DDBJ whole genome shotgun (WGS) entry which is preliminary data.</text>
</comment>
<dbReference type="Proteomes" id="UP000451565">
    <property type="component" value="Unassembled WGS sequence"/>
</dbReference>